<comment type="caution">
    <text evidence="1">The sequence shown here is derived from an EMBL/GenBank/DDBJ whole genome shotgun (WGS) entry which is preliminary data.</text>
</comment>
<accession>A0AAN9M163</accession>
<keyword evidence="2" id="KW-1185">Reference proteome</keyword>
<evidence type="ECO:0000313" key="1">
    <source>
        <dbReference type="EMBL" id="KAK7345882.1"/>
    </source>
</evidence>
<evidence type="ECO:0000313" key="2">
    <source>
        <dbReference type="Proteomes" id="UP001367508"/>
    </source>
</evidence>
<proteinExistence type="predicted"/>
<dbReference type="AlphaFoldDB" id="A0AAN9M163"/>
<reference evidence="1 2" key="1">
    <citation type="submission" date="2024-01" db="EMBL/GenBank/DDBJ databases">
        <title>The genomes of 5 underutilized Papilionoideae crops provide insights into root nodulation and disease resistanc.</title>
        <authorList>
            <person name="Jiang F."/>
        </authorList>
    </citation>
    <scope>NUCLEOTIDE SEQUENCE [LARGE SCALE GENOMIC DNA]</scope>
    <source>
        <strain evidence="1">LVBAO_FW01</strain>
        <tissue evidence="1">Leaves</tissue>
    </source>
</reference>
<dbReference type="Proteomes" id="UP001367508">
    <property type="component" value="Unassembled WGS sequence"/>
</dbReference>
<organism evidence="1 2">
    <name type="scientific">Canavalia gladiata</name>
    <name type="common">Sword bean</name>
    <name type="synonym">Dolichos gladiatus</name>
    <dbReference type="NCBI Taxonomy" id="3824"/>
    <lineage>
        <taxon>Eukaryota</taxon>
        <taxon>Viridiplantae</taxon>
        <taxon>Streptophyta</taxon>
        <taxon>Embryophyta</taxon>
        <taxon>Tracheophyta</taxon>
        <taxon>Spermatophyta</taxon>
        <taxon>Magnoliopsida</taxon>
        <taxon>eudicotyledons</taxon>
        <taxon>Gunneridae</taxon>
        <taxon>Pentapetalae</taxon>
        <taxon>rosids</taxon>
        <taxon>fabids</taxon>
        <taxon>Fabales</taxon>
        <taxon>Fabaceae</taxon>
        <taxon>Papilionoideae</taxon>
        <taxon>50 kb inversion clade</taxon>
        <taxon>NPAAA clade</taxon>
        <taxon>indigoferoid/millettioid clade</taxon>
        <taxon>Phaseoleae</taxon>
        <taxon>Canavalia</taxon>
    </lineage>
</organism>
<gene>
    <name evidence="1" type="ORF">VNO77_16497</name>
</gene>
<name>A0AAN9M163_CANGL</name>
<protein>
    <submittedName>
        <fullName evidence="1">Uncharacterized protein</fullName>
    </submittedName>
</protein>
<dbReference type="EMBL" id="JAYMYQ010000003">
    <property type="protein sequence ID" value="KAK7345882.1"/>
    <property type="molecule type" value="Genomic_DNA"/>
</dbReference>
<sequence>MVALRMLGVASPAENDGAFCLFEMCVNYLFKSVIGLIFQWREKWNDQYGAPLTQSVSIAMGLKFITLCKHLSPSPCGVACMNNDISKTNVQGR</sequence>